<dbReference type="HAMAP" id="MF_01965">
    <property type="entry name" value="NADHX_dehydratase"/>
    <property type="match status" value="1"/>
</dbReference>
<feature type="binding site" evidence="6">
    <location>
        <begin position="274"/>
        <end position="283"/>
    </location>
    <ligand>
        <name>ATP</name>
        <dbReference type="ChEBI" id="CHEBI:30616"/>
    </ligand>
</feature>
<reference evidence="8" key="1">
    <citation type="submission" date="2021-01" db="EMBL/GenBank/DDBJ databases">
        <authorList>
            <person name="Corre E."/>
            <person name="Pelletier E."/>
            <person name="Niang G."/>
            <person name="Scheremetjew M."/>
            <person name="Finn R."/>
            <person name="Kale V."/>
            <person name="Holt S."/>
            <person name="Cochrane G."/>
            <person name="Meng A."/>
            <person name="Brown T."/>
            <person name="Cohen L."/>
        </authorList>
    </citation>
    <scope>NUCLEOTIDE SEQUENCE</scope>
    <source>
        <strain evidence="8">CCCM811</strain>
    </source>
</reference>
<dbReference type="CDD" id="cd01171">
    <property type="entry name" value="YXKO-related"/>
    <property type="match status" value="1"/>
</dbReference>
<dbReference type="SUPFAM" id="SSF53613">
    <property type="entry name" value="Ribokinase-like"/>
    <property type="match status" value="1"/>
</dbReference>
<dbReference type="PROSITE" id="PS01050">
    <property type="entry name" value="YJEF_C_2"/>
    <property type="match status" value="1"/>
</dbReference>
<feature type="binding site" evidence="6">
    <location>
        <position position="284"/>
    </location>
    <ligand>
        <name>(6S)-NADPHX</name>
        <dbReference type="ChEBI" id="CHEBI:64076"/>
    </ligand>
</feature>
<evidence type="ECO:0000256" key="3">
    <source>
        <dbReference type="ARBA" id="ARBA00022857"/>
    </source>
</evidence>
<comment type="catalytic activity">
    <reaction evidence="6">
        <text>(6S)-NADPHX + ATP = ADP + phosphate + NADPH + H(+)</text>
        <dbReference type="Rhea" id="RHEA:32231"/>
        <dbReference type="ChEBI" id="CHEBI:15378"/>
        <dbReference type="ChEBI" id="CHEBI:30616"/>
        <dbReference type="ChEBI" id="CHEBI:43474"/>
        <dbReference type="ChEBI" id="CHEBI:57783"/>
        <dbReference type="ChEBI" id="CHEBI:64076"/>
        <dbReference type="ChEBI" id="CHEBI:456216"/>
        <dbReference type="EC" id="4.2.1.93"/>
    </reaction>
</comment>
<comment type="catalytic activity">
    <reaction evidence="6">
        <text>(6S)-NADHX + ATP = ADP + phosphate + NADH + H(+)</text>
        <dbReference type="Rhea" id="RHEA:19017"/>
        <dbReference type="ChEBI" id="CHEBI:15378"/>
        <dbReference type="ChEBI" id="CHEBI:30616"/>
        <dbReference type="ChEBI" id="CHEBI:43474"/>
        <dbReference type="ChEBI" id="CHEBI:57945"/>
        <dbReference type="ChEBI" id="CHEBI:64074"/>
        <dbReference type="ChEBI" id="CHEBI:456216"/>
        <dbReference type="EC" id="4.2.1.93"/>
    </reaction>
</comment>
<gene>
    <name evidence="8" type="ORF">LGLO00237_LOCUS6396</name>
</gene>
<keyword evidence="1 6" id="KW-0547">Nucleotide-binding</keyword>
<name>A0A7S4DJL6_9EUKA</name>
<feature type="binding site" evidence="6">
    <location>
        <position position="162"/>
    </location>
    <ligand>
        <name>(6S)-NADPHX</name>
        <dbReference type="ChEBI" id="CHEBI:64076"/>
    </ligand>
</feature>
<keyword evidence="3" id="KW-0521">NADP</keyword>
<keyword evidence="6" id="KW-0597">Phosphoprotein</keyword>
<evidence type="ECO:0000256" key="5">
    <source>
        <dbReference type="ARBA" id="ARBA00023239"/>
    </source>
</evidence>
<protein>
    <recommendedName>
        <fullName evidence="6">ATP-dependent (S)-NAD(P)H-hydrate dehydratase</fullName>
        <ecNumber evidence="6">4.2.1.93</ecNumber>
    </recommendedName>
    <alternativeName>
        <fullName evidence="6">ATP-dependent NAD(P)HX dehydratase</fullName>
    </alternativeName>
</protein>
<dbReference type="PROSITE" id="PS51383">
    <property type="entry name" value="YJEF_C_3"/>
    <property type="match status" value="1"/>
</dbReference>
<organism evidence="8">
    <name type="scientific">Lotharella globosa</name>
    <dbReference type="NCBI Taxonomy" id="91324"/>
    <lineage>
        <taxon>Eukaryota</taxon>
        <taxon>Sar</taxon>
        <taxon>Rhizaria</taxon>
        <taxon>Cercozoa</taxon>
        <taxon>Chlorarachniophyceae</taxon>
        <taxon>Lotharella</taxon>
    </lineage>
</organism>
<comment type="function">
    <text evidence="6">Catalyzes the dehydration of the S-form of NAD(P)HX at the expense of ATP, which is converted to ADP. Together with NAD(P)HX epimerase, which catalyzes the epimerization of the S- and R-forms, the enzyme allows the repair of both epimers of NAD(P)HX, a damaged form of NAD(P)H that is a result of enzymatic or heat-dependent hydration.</text>
</comment>
<evidence type="ECO:0000256" key="1">
    <source>
        <dbReference type="ARBA" id="ARBA00022741"/>
    </source>
</evidence>
<dbReference type="InterPro" id="IPR017953">
    <property type="entry name" value="Carbohydrate_kinase_pred_CS"/>
</dbReference>
<feature type="binding site" evidence="6">
    <location>
        <begin position="255"/>
        <end position="259"/>
    </location>
    <ligand>
        <name>ATP</name>
        <dbReference type="ChEBI" id="CHEBI:30616"/>
    </ligand>
</feature>
<dbReference type="PANTHER" id="PTHR12592">
    <property type="entry name" value="ATP-DEPENDENT (S)-NAD(P)H-HYDRATE DEHYDRATASE FAMILY MEMBER"/>
    <property type="match status" value="1"/>
</dbReference>
<evidence type="ECO:0000256" key="6">
    <source>
        <dbReference type="HAMAP-Rule" id="MF_03157"/>
    </source>
</evidence>
<keyword evidence="5 6" id="KW-0456">Lyase</keyword>
<dbReference type="NCBIfam" id="TIGR00196">
    <property type="entry name" value="yjeF_cterm"/>
    <property type="match status" value="1"/>
</dbReference>
<evidence type="ECO:0000259" key="7">
    <source>
        <dbReference type="PROSITE" id="PS51383"/>
    </source>
</evidence>
<sequence length="371" mass="40449">MERWWPALPLAGVAAVGAYYVGRASTEKEQQDSSSHGYRLRTNLTDENAMRIAKFLAQYAPPLDFKFHKGQHGRLAVVGGSKDYTGAPYYAGMAALQAGAELVYILTAEEACIPIKSYSPELMVSPFYSAQAIAAEEKWATQCAAKVTSRLPRLHALIIGPGLGRRVEMVAVVKNIIKQAASLPKPLPIVIDADGLWMVTQAPEMVRCANVILTPNKVEFDRLWKAVCGEQKRTSPERDIQHLSKAMGGVTIIHKGPSDLISSGVTVLKCSEKGAPRRPGGIGDVLSGIVGLFVAWAEMGVRRQEAANEKNTTREAIYSEAAYCACTIVRKSWEETFLQKRRSSGVPDLLQVIGRVLNALDVPLEKLASKM</sequence>
<dbReference type="Pfam" id="PF01256">
    <property type="entry name" value="Carb_kinase"/>
    <property type="match status" value="1"/>
</dbReference>
<dbReference type="GO" id="GO:0046496">
    <property type="term" value="P:nicotinamide nucleotide metabolic process"/>
    <property type="evidence" value="ECO:0007669"/>
    <property type="project" value="UniProtKB-UniRule"/>
</dbReference>
<dbReference type="GO" id="GO:0110051">
    <property type="term" value="P:metabolite repair"/>
    <property type="evidence" value="ECO:0007669"/>
    <property type="project" value="TreeGrafter"/>
</dbReference>
<proteinExistence type="inferred from homology"/>
<comment type="cofactor">
    <cofactor evidence="6">
        <name>Mg(2+)</name>
        <dbReference type="ChEBI" id="CHEBI:18420"/>
    </cofactor>
</comment>
<evidence type="ECO:0000313" key="8">
    <source>
        <dbReference type="EMBL" id="CAE0653741.1"/>
    </source>
</evidence>
<keyword evidence="4 6" id="KW-0520">NAD</keyword>
<dbReference type="InterPro" id="IPR029056">
    <property type="entry name" value="Ribokinase-like"/>
</dbReference>
<dbReference type="InterPro" id="IPR000631">
    <property type="entry name" value="CARKD"/>
</dbReference>
<evidence type="ECO:0000256" key="2">
    <source>
        <dbReference type="ARBA" id="ARBA00022840"/>
    </source>
</evidence>
<accession>A0A7S4DJL6</accession>
<dbReference type="AlphaFoldDB" id="A0A7S4DJL6"/>
<dbReference type="EC" id="4.2.1.93" evidence="6"/>
<dbReference type="Gene3D" id="3.40.1190.20">
    <property type="match status" value="1"/>
</dbReference>
<evidence type="ECO:0000256" key="4">
    <source>
        <dbReference type="ARBA" id="ARBA00023027"/>
    </source>
</evidence>
<feature type="domain" description="YjeF C-terminal" evidence="7">
    <location>
        <begin position="52"/>
        <end position="360"/>
    </location>
</feature>
<dbReference type="GO" id="GO:0005524">
    <property type="term" value="F:ATP binding"/>
    <property type="evidence" value="ECO:0007669"/>
    <property type="project" value="UniProtKB-KW"/>
</dbReference>
<dbReference type="GO" id="GO:0047453">
    <property type="term" value="F:ATP-dependent NAD(P)H-hydrate dehydratase activity"/>
    <property type="evidence" value="ECO:0007669"/>
    <property type="project" value="UniProtKB-UniRule"/>
</dbReference>
<keyword evidence="2 6" id="KW-0067">ATP-binding</keyword>
<dbReference type="PANTHER" id="PTHR12592:SF0">
    <property type="entry name" value="ATP-DEPENDENT (S)-NAD(P)H-HYDRATE DEHYDRATASE"/>
    <property type="match status" value="1"/>
</dbReference>
<comment type="similarity">
    <text evidence="6">Belongs to the NnrD/CARKD family.</text>
</comment>
<feature type="binding site" evidence="6">
    <location>
        <begin position="216"/>
        <end position="222"/>
    </location>
    <ligand>
        <name>(6S)-NADPHX</name>
        <dbReference type="ChEBI" id="CHEBI:64076"/>
    </ligand>
</feature>
<dbReference type="EMBL" id="HBIV01008490">
    <property type="protein sequence ID" value="CAE0653741.1"/>
    <property type="molecule type" value="Transcribed_RNA"/>
</dbReference>